<accession>A0A0T6ATS5</accession>
<organism evidence="1 2">
    <name type="scientific">Oryctes borbonicus</name>
    <dbReference type="NCBI Taxonomy" id="1629725"/>
    <lineage>
        <taxon>Eukaryota</taxon>
        <taxon>Metazoa</taxon>
        <taxon>Ecdysozoa</taxon>
        <taxon>Arthropoda</taxon>
        <taxon>Hexapoda</taxon>
        <taxon>Insecta</taxon>
        <taxon>Pterygota</taxon>
        <taxon>Neoptera</taxon>
        <taxon>Endopterygota</taxon>
        <taxon>Coleoptera</taxon>
        <taxon>Polyphaga</taxon>
        <taxon>Scarabaeiformia</taxon>
        <taxon>Scarabaeidae</taxon>
        <taxon>Dynastinae</taxon>
        <taxon>Oryctes</taxon>
    </lineage>
</organism>
<feature type="non-terminal residue" evidence="1">
    <location>
        <position position="1"/>
    </location>
</feature>
<comment type="caution">
    <text evidence="1">The sequence shown here is derived from an EMBL/GenBank/DDBJ whole genome shotgun (WGS) entry which is preliminary data.</text>
</comment>
<name>A0A0T6ATS5_9SCAR</name>
<sequence>AGVGRGSGIEDGHGAVLVGVDHAANTGENLVGVNIQSGHQDGVLLTQGLGQLDTSHRGSIKYQGGLSDANLSGGKSTVTYHGNLASAGNLESGGYSGVPAYVEGQRILSTTQNIHDGANLGIGVVRGGHRGSARYQAANLGLDGHLGDAQSTVTYHGNFGGAAHAGDHILVDGVSSKGGIVATGDGHYNAGQNGVVLVQDGGVDHVGVEHIGIGQIGAGQVGVAQLGVGQVGVEHVGVGQVGVGHVGVGQVGIGLASADQFGQRGKFVSGDIGGKSTVSYHGNFGKSRQNLFDQGSYTINSPVDRASLVFGTKLGGSRIGDGGITEGQKFASTYIQDGQDRSDDSGLKLTNQVLVGGQDEVAHNLGAAGVTTIYGGNQGVVLTGEDIGKVGSGAVGLHSVGVGLDSADIGLQQGSVTLHGNQGASQDGVIVHGGVLHGPTEPSVGQIDIAVSKGDSLNINRGSLHYNTDDNVGGAVLLNQDQGGSTSSSYQNFNTKHNSGRVNIVGGGFSAVGVYPNTYKQSTAAIQTVTASPISPISITPVSVTASPIPVVTSVPIPTTHTNDNLDVYNGNGVVANVPELQVKVETPSAAFIPNVQRTHTASTGATLQVENGGYVYDKPGVAFVDHGASQVVEDSGAIHQRIEHQQPVAIGVTPTVGVEPVSLNIQRKPVTPTYHIQQTGTSQYSNPLLEIQDQKVLLQPQVNIHQTPIGISTIGDHSGGSYSYQNLGKSTVVESVTPSVLLDKKISGPAPTISAVHFGTALVDDHRPSVVVQHIGEPVFKQPGGSIEVSTFRPASFTNLGHRSTIIENVTPSVLFQPVVQTTNPILVENITPAVPIRPVFRQKVTPIKPAVSSVHFGTTLLENVTPSVFLQSHGEPIGTAEVSTVAPISYSTLQHINTGSIEHVTPSVFQQQQPVVQPVVNIASVQPAVNFGKIQPAVSYSTVNFGTDHPIKPIHAIQGVEINKQVTADVIESVTPSVVVQQPIFEQKIIPQGGSSYFYQRNDFTQSGNLHSVTPSPLPSASFSFQSLPARGFEKQLNVGGVTTPSSILVEQDRTDVGDHTGFLSSVSKSRGFSKFGQVESVTPSILVQDIPHVQTNTIVGDIGHGSYSFESANNRGFAKFGQVTPSVTSAPVLDIQPVQHAVISEGVTGDIGGDIGHGSYSFESAKNHGFAKFDQIIPTVTPATVLNVQPVQHTVISEGVTGDIGGHIGHGSYSFESAKNRGFAKFDQITPTVTPATILSVQPLEHTVISEGAAGDIGSDIGHGRYSFESTKNRGFAKFAQVTPTVTPATILDVQPVQHTVISEGVGNANLDRSYFYQNSRHRGSVKYTPQVIQTVTSQPILQHPTFGTVLHGHAQDQGQNLLGTFAYDG</sequence>
<reference evidence="1 2" key="1">
    <citation type="submission" date="2015-09" db="EMBL/GenBank/DDBJ databases">
        <title>Draft genome of the scarab beetle Oryctes borbonicus.</title>
        <authorList>
            <person name="Meyer J.M."/>
            <person name="Markov G.V."/>
            <person name="Baskaran P."/>
            <person name="Herrmann M."/>
            <person name="Sommer R.J."/>
            <person name="Roedelsperger C."/>
        </authorList>
    </citation>
    <scope>NUCLEOTIDE SEQUENCE [LARGE SCALE GENOMIC DNA]</scope>
    <source>
        <strain evidence="1">OB123</strain>
        <tissue evidence="1">Whole animal</tissue>
    </source>
</reference>
<feature type="non-terminal residue" evidence="1">
    <location>
        <position position="1373"/>
    </location>
</feature>
<gene>
    <name evidence="1" type="ORF">AMK59_8632</name>
</gene>
<dbReference type="Proteomes" id="UP000051574">
    <property type="component" value="Unassembled WGS sequence"/>
</dbReference>
<proteinExistence type="predicted"/>
<evidence type="ECO:0000313" key="1">
    <source>
        <dbReference type="EMBL" id="KRT78559.1"/>
    </source>
</evidence>
<keyword evidence="2" id="KW-1185">Reference proteome</keyword>
<evidence type="ECO:0000313" key="2">
    <source>
        <dbReference type="Proteomes" id="UP000051574"/>
    </source>
</evidence>
<dbReference type="EMBL" id="LJIG01022818">
    <property type="protein sequence ID" value="KRT78559.1"/>
    <property type="molecule type" value="Genomic_DNA"/>
</dbReference>
<protein>
    <submittedName>
        <fullName evidence="1">Uncharacterized protein</fullName>
    </submittedName>
</protein>